<dbReference type="Proteomes" id="UP000289738">
    <property type="component" value="Chromosome B03"/>
</dbReference>
<accession>A0A445A2S3</accession>
<dbReference type="InterPro" id="IPR040256">
    <property type="entry name" value="At4g02000-like"/>
</dbReference>
<protein>
    <submittedName>
        <fullName evidence="1">Uncharacterized protein</fullName>
    </submittedName>
</protein>
<dbReference type="PANTHER" id="PTHR31286:SF99">
    <property type="entry name" value="DUF4283 DOMAIN-CONTAINING PROTEIN"/>
    <property type="match status" value="1"/>
</dbReference>
<dbReference type="PANTHER" id="PTHR31286">
    <property type="entry name" value="GLYCINE-RICH CELL WALL STRUCTURAL PROTEIN 1.8-LIKE"/>
    <property type="match status" value="1"/>
</dbReference>
<comment type="caution">
    <text evidence="1">The sequence shown here is derived from an EMBL/GenBank/DDBJ whole genome shotgun (WGS) entry which is preliminary data.</text>
</comment>
<gene>
    <name evidence="1" type="ORF">Ahy_B03g065977</name>
</gene>
<name>A0A445A2S3_ARAHY</name>
<proteinExistence type="predicted"/>
<dbReference type="AlphaFoldDB" id="A0A445A2S3"/>
<dbReference type="EMBL" id="SDMP01000013">
    <property type="protein sequence ID" value="RYR20751.1"/>
    <property type="molecule type" value="Genomic_DNA"/>
</dbReference>
<organism evidence="1 2">
    <name type="scientific">Arachis hypogaea</name>
    <name type="common">Peanut</name>
    <dbReference type="NCBI Taxonomy" id="3818"/>
    <lineage>
        <taxon>Eukaryota</taxon>
        <taxon>Viridiplantae</taxon>
        <taxon>Streptophyta</taxon>
        <taxon>Embryophyta</taxon>
        <taxon>Tracheophyta</taxon>
        <taxon>Spermatophyta</taxon>
        <taxon>Magnoliopsida</taxon>
        <taxon>eudicotyledons</taxon>
        <taxon>Gunneridae</taxon>
        <taxon>Pentapetalae</taxon>
        <taxon>rosids</taxon>
        <taxon>fabids</taxon>
        <taxon>Fabales</taxon>
        <taxon>Fabaceae</taxon>
        <taxon>Papilionoideae</taxon>
        <taxon>50 kb inversion clade</taxon>
        <taxon>dalbergioids sensu lato</taxon>
        <taxon>Dalbergieae</taxon>
        <taxon>Pterocarpus clade</taxon>
        <taxon>Arachis</taxon>
    </lineage>
</organism>
<reference evidence="1 2" key="1">
    <citation type="submission" date="2019-01" db="EMBL/GenBank/DDBJ databases">
        <title>Sequencing of cultivated peanut Arachis hypogaea provides insights into genome evolution and oil improvement.</title>
        <authorList>
            <person name="Chen X."/>
        </authorList>
    </citation>
    <scope>NUCLEOTIDE SEQUENCE [LARGE SCALE GENOMIC DNA]</scope>
    <source>
        <strain evidence="2">cv. Fuhuasheng</strain>
        <tissue evidence="1">Leaves</tissue>
    </source>
</reference>
<evidence type="ECO:0000313" key="1">
    <source>
        <dbReference type="EMBL" id="RYR20751.1"/>
    </source>
</evidence>
<evidence type="ECO:0000313" key="2">
    <source>
        <dbReference type="Proteomes" id="UP000289738"/>
    </source>
</evidence>
<sequence length="182" mass="21189">MKHNKSQDGGGCRPQSTQQDFLLTAPGLNSEGDKMNMDDIKKMLQILGIVGIWIRKRKILVKNPLILVLPFRCQKKSLMNDTSLDEEDYSYVLIKRYWMIAEHYFIKIAAWIHIPKLLIELYNPHFLWHVGSTIGHMLKIDYTTSIHSRGRFVRLYQIFFTCGKYGHQINQCSETVVDQADS</sequence>
<keyword evidence="2" id="KW-1185">Reference proteome</keyword>